<evidence type="ECO:0000313" key="1">
    <source>
        <dbReference type="EMBL" id="CAL1405096.1"/>
    </source>
</evidence>
<accession>A0AAV2G388</accession>
<dbReference type="EMBL" id="OZ034821">
    <property type="protein sequence ID" value="CAL1405096.1"/>
    <property type="molecule type" value="Genomic_DNA"/>
</dbReference>
<reference evidence="1 2" key="1">
    <citation type="submission" date="2024-04" db="EMBL/GenBank/DDBJ databases">
        <authorList>
            <person name="Fracassetti M."/>
        </authorList>
    </citation>
    <scope>NUCLEOTIDE SEQUENCE [LARGE SCALE GENOMIC DNA]</scope>
</reference>
<protein>
    <submittedName>
        <fullName evidence="1">Uncharacterized protein</fullName>
    </submittedName>
</protein>
<dbReference type="AlphaFoldDB" id="A0AAV2G388"/>
<keyword evidence="2" id="KW-1185">Reference proteome</keyword>
<sequence length="101" mass="11212">MTMSFIALATQAADIQILRPHPSTFVCLSLIDPFDAAATAIAHAPLPDTIAKLLLLISFFYVENSDNGPDLMAREALTWWVEFPEESVATGEEEEEEEEEQ</sequence>
<gene>
    <name evidence="1" type="ORF">LTRI10_LOCUS44904</name>
</gene>
<name>A0AAV2G388_9ROSI</name>
<proteinExistence type="predicted"/>
<evidence type="ECO:0000313" key="2">
    <source>
        <dbReference type="Proteomes" id="UP001497516"/>
    </source>
</evidence>
<organism evidence="1 2">
    <name type="scientific">Linum trigynum</name>
    <dbReference type="NCBI Taxonomy" id="586398"/>
    <lineage>
        <taxon>Eukaryota</taxon>
        <taxon>Viridiplantae</taxon>
        <taxon>Streptophyta</taxon>
        <taxon>Embryophyta</taxon>
        <taxon>Tracheophyta</taxon>
        <taxon>Spermatophyta</taxon>
        <taxon>Magnoliopsida</taxon>
        <taxon>eudicotyledons</taxon>
        <taxon>Gunneridae</taxon>
        <taxon>Pentapetalae</taxon>
        <taxon>rosids</taxon>
        <taxon>fabids</taxon>
        <taxon>Malpighiales</taxon>
        <taxon>Linaceae</taxon>
        <taxon>Linum</taxon>
    </lineage>
</organism>
<dbReference type="Proteomes" id="UP001497516">
    <property type="component" value="Chromosome 8"/>
</dbReference>